<dbReference type="EMBL" id="JAFFZM010000018">
    <property type="protein sequence ID" value="MBO8201817.1"/>
    <property type="molecule type" value="Genomic_DNA"/>
</dbReference>
<proteinExistence type="inferred from homology"/>
<dbReference type="RefSeq" id="WP_209213424.1">
    <property type="nucleotide sequence ID" value="NZ_JAFFZM010000018.1"/>
</dbReference>
<comment type="subcellular location">
    <subcellularLocation>
        <location evidence="2">Cytoplasm</location>
    </subcellularLocation>
</comment>
<dbReference type="InterPro" id="IPR020053">
    <property type="entry name" value="Ribosome-bd_factorA_CS"/>
</dbReference>
<evidence type="ECO:0000256" key="2">
    <source>
        <dbReference type="HAMAP-Rule" id="MF_00003"/>
    </source>
</evidence>
<feature type="compositionally biased region" description="Acidic residues" evidence="3">
    <location>
        <begin position="143"/>
        <end position="156"/>
    </location>
</feature>
<dbReference type="Pfam" id="PF02033">
    <property type="entry name" value="RBFA"/>
    <property type="match status" value="1"/>
</dbReference>
<comment type="similarity">
    <text evidence="2">Belongs to the RbfA family.</text>
</comment>
<dbReference type="PANTHER" id="PTHR33515:SF1">
    <property type="entry name" value="RIBOSOME-BINDING FACTOR A, CHLOROPLASTIC-RELATED"/>
    <property type="match status" value="1"/>
</dbReference>
<protein>
    <recommendedName>
        <fullName evidence="2">Ribosome-binding factor A</fullName>
    </recommendedName>
</protein>
<accession>A0ABS3Y3T4</accession>
<evidence type="ECO:0000256" key="1">
    <source>
        <dbReference type="ARBA" id="ARBA00022517"/>
    </source>
</evidence>
<sequence length="182" mass="18898">MADNARAKRLADLIREVVAEKLHRGIKDPRLGTHVTVTDTRVTGDLREATVFYTVYGDEEDRKAAAAGLESAKGVLRSAVGSAAGIKHTPSLTFVADALPESAKTIDEALARARAADEEVRKASSGASYAGEPDPYRKPGEPGLDDEADDADDAEVSDASAASESSDGRESPGAAGGKDESA</sequence>
<keyword evidence="2" id="KW-0963">Cytoplasm</keyword>
<dbReference type="SUPFAM" id="SSF89919">
    <property type="entry name" value="Ribosome-binding factor A, RbfA"/>
    <property type="match status" value="1"/>
</dbReference>
<comment type="caution">
    <text evidence="4">The sequence shown here is derived from an EMBL/GenBank/DDBJ whole genome shotgun (WGS) entry which is preliminary data.</text>
</comment>
<dbReference type="InterPro" id="IPR023799">
    <property type="entry name" value="RbfA_dom_sf"/>
</dbReference>
<dbReference type="PANTHER" id="PTHR33515">
    <property type="entry name" value="RIBOSOME-BINDING FACTOR A, CHLOROPLASTIC-RELATED"/>
    <property type="match status" value="1"/>
</dbReference>
<keyword evidence="1 2" id="KW-0690">Ribosome biogenesis</keyword>
<keyword evidence="5" id="KW-1185">Reference proteome</keyword>
<evidence type="ECO:0000256" key="3">
    <source>
        <dbReference type="SAM" id="MobiDB-lite"/>
    </source>
</evidence>
<dbReference type="InterPro" id="IPR015946">
    <property type="entry name" value="KH_dom-like_a/b"/>
</dbReference>
<dbReference type="Gene3D" id="3.30.300.20">
    <property type="match status" value="1"/>
</dbReference>
<comment type="function">
    <text evidence="2">One of several proteins that assist in the late maturation steps of the functional core of the 30S ribosomal subunit. Associates with free 30S ribosomal subunits (but not with 30S subunits that are part of 70S ribosomes or polysomes). Required for efficient processing of 16S rRNA. May interact with the 5'-terminal helix region of 16S rRNA.</text>
</comment>
<evidence type="ECO:0000313" key="4">
    <source>
        <dbReference type="EMBL" id="MBO8201817.1"/>
    </source>
</evidence>
<reference evidence="4 5" key="1">
    <citation type="submission" date="2021-02" db="EMBL/GenBank/DDBJ databases">
        <title>Streptomyces spirodelae sp. nov., isolated from duckweed.</title>
        <authorList>
            <person name="Saimee Y."/>
            <person name="Duangmal K."/>
        </authorList>
    </citation>
    <scope>NUCLEOTIDE SEQUENCE [LARGE SCALE GENOMIC DNA]</scope>
    <source>
        <strain evidence="4 5">DSM 42105</strain>
    </source>
</reference>
<dbReference type="NCBIfam" id="TIGR00082">
    <property type="entry name" value="rbfA"/>
    <property type="match status" value="1"/>
</dbReference>
<organism evidence="4 5">
    <name type="scientific">Streptomyces smyrnaeus</name>
    <dbReference type="NCBI Taxonomy" id="1387713"/>
    <lineage>
        <taxon>Bacteria</taxon>
        <taxon>Bacillati</taxon>
        <taxon>Actinomycetota</taxon>
        <taxon>Actinomycetes</taxon>
        <taxon>Kitasatosporales</taxon>
        <taxon>Streptomycetaceae</taxon>
        <taxon>Streptomyces</taxon>
    </lineage>
</organism>
<dbReference type="HAMAP" id="MF_00003">
    <property type="entry name" value="RbfA"/>
    <property type="match status" value="1"/>
</dbReference>
<comment type="subunit">
    <text evidence="2">Monomer. Binds 30S ribosomal subunits, but not 50S ribosomal subunits or 70S ribosomes.</text>
</comment>
<dbReference type="InterPro" id="IPR000238">
    <property type="entry name" value="RbfA"/>
</dbReference>
<evidence type="ECO:0000313" key="5">
    <source>
        <dbReference type="Proteomes" id="UP000721954"/>
    </source>
</evidence>
<dbReference type="PROSITE" id="PS01319">
    <property type="entry name" value="RBFA"/>
    <property type="match status" value="1"/>
</dbReference>
<gene>
    <name evidence="2 4" type="primary">rbfA</name>
    <name evidence="4" type="ORF">JW613_26470</name>
</gene>
<dbReference type="Proteomes" id="UP000721954">
    <property type="component" value="Unassembled WGS sequence"/>
</dbReference>
<name>A0ABS3Y3T4_9ACTN</name>
<dbReference type="GeneID" id="96262171"/>
<feature type="region of interest" description="Disordered" evidence="3">
    <location>
        <begin position="117"/>
        <end position="182"/>
    </location>
</feature>